<keyword evidence="8" id="KW-0807">Transducer</keyword>
<protein>
    <recommendedName>
        <fullName evidence="12">Odorant receptor</fullName>
    </recommendedName>
</protein>
<dbReference type="GO" id="GO:0007165">
    <property type="term" value="P:signal transduction"/>
    <property type="evidence" value="ECO:0007669"/>
    <property type="project" value="UniProtKB-KW"/>
</dbReference>
<evidence type="ECO:0000256" key="5">
    <source>
        <dbReference type="ARBA" id="ARBA00022989"/>
    </source>
</evidence>
<name>A0A5E4PQS3_9NEOP</name>
<evidence type="ECO:0000313" key="11">
    <source>
        <dbReference type="Proteomes" id="UP000324832"/>
    </source>
</evidence>
<keyword evidence="3 9" id="KW-0812">Transmembrane</keyword>
<evidence type="ECO:0000313" key="10">
    <source>
        <dbReference type="EMBL" id="VVC88378.1"/>
    </source>
</evidence>
<evidence type="ECO:0000256" key="8">
    <source>
        <dbReference type="ARBA" id="ARBA00023224"/>
    </source>
</evidence>
<dbReference type="Proteomes" id="UP000324832">
    <property type="component" value="Unassembled WGS sequence"/>
</dbReference>
<evidence type="ECO:0000256" key="7">
    <source>
        <dbReference type="ARBA" id="ARBA00023170"/>
    </source>
</evidence>
<evidence type="ECO:0000256" key="1">
    <source>
        <dbReference type="ARBA" id="ARBA00004141"/>
    </source>
</evidence>
<dbReference type="AlphaFoldDB" id="A0A5E4PQS3"/>
<keyword evidence="6 9" id="KW-0472">Membrane</keyword>
<organism evidence="10 11">
    <name type="scientific">Leptidea sinapis</name>
    <dbReference type="NCBI Taxonomy" id="189913"/>
    <lineage>
        <taxon>Eukaryota</taxon>
        <taxon>Metazoa</taxon>
        <taxon>Ecdysozoa</taxon>
        <taxon>Arthropoda</taxon>
        <taxon>Hexapoda</taxon>
        <taxon>Insecta</taxon>
        <taxon>Pterygota</taxon>
        <taxon>Neoptera</taxon>
        <taxon>Endopterygota</taxon>
        <taxon>Lepidoptera</taxon>
        <taxon>Glossata</taxon>
        <taxon>Ditrysia</taxon>
        <taxon>Papilionoidea</taxon>
        <taxon>Pieridae</taxon>
        <taxon>Dismorphiinae</taxon>
        <taxon>Leptidea</taxon>
    </lineage>
</organism>
<keyword evidence="11" id="KW-1185">Reference proteome</keyword>
<sequence>MRLDSRRMPLDPKSSLQYQLGYVYQMTSIYISALLFFAVDSTTLSMIMFGCAQLEIIINKLEKVGS</sequence>
<dbReference type="InterPro" id="IPR004117">
    <property type="entry name" value="7tm6_olfct_rcpt"/>
</dbReference>
<evidence type="ECO:0000256" key="4">
    <source>
        <dbReference type="ARBA" id="ARBA00022725"/>
    </source>
</evidence>
<dbReference type="Pfam" id="PF02949">
    <property type="entry name" value="7tm_6"/>
    <property type="match status" value="1"/>
</dbReference>
<evidence type="ECO:0000256" key="2">
    <source>
        <dbReference type="ARBA" id="ARBA00022606"/>
    </source>
</evidence>
<keyword evidence="4" id="KW-0552">Olfaction</keyword>
<gene>
    <name evidence="10" type="ORF">LSINAPIS_LOCUS1763</name>
</gene>
<proteinExistence type="predicted"/>
<keyword evidence="2" id="KW-0716">Sensory transduction</keyword>
<evidence type="ECO:0000256" key="6">
    <source>
        <dbReference type="ARBA" id="ARBA00023136"/>
    </source>
</evidence>
<dbReference type="GO" id="GO:0005549">
    <property type="term" value="F:odorant binding"/>
    <property type="evidence" value="ECO:0007669"/>
    <property type="project" value="InterPro"/>
</dbReference>
<comment type="subcellular location">
    <subcellularLocation>
        <location evidence="1">Membrane</location>
        <topology evidence="1">Multi-pass membrane protein</topology>
    </subcellularLocation>
</comment>
<dbReference type="EMBL" id="FZQP02000304">
    <property type="protein sequence ID" value="VVC88378.1"/>
    <property type="molecule type" value="Genomic_DNA"/>
</dbReference>
<evidence type="ECO:0000256" key="9">
    <source>
        <dbReference type="SAM" id="Phobius"/>
    </source>
</evidence>
<accession>A0A5E4PQS3</accession>
<keyword evidence="7" id="KW-0675">Receptor</keyword>
<reference evidence="10 11" key="1">
    <citation type="submission" date="2017-07" db="EMBL/GenBank/DDBJ databases">
        <authorList>
            <person name="Talla V."/>
            <person name="Backstrom N."/>
        </authorList>
    </citation>
    <scope>NUCLEOTIDE SEQUENCE [LARGE SCALE GENOMIC DNA]</scope>
</reference>
<evidence type="ECO:0000256" key="3">
    <source>
        <dbReference type="ARBA" id="ARBA00022692"/>
    </source>
</evidence>
<keyword evidence="5 9" id="KW-1133">Transmembrane helix</keyword>
<evidence type="ECO:0008006" key="12">
    <source>
        <dbReference type="Google" id="ProtNLM"/>
    </source>
</evidence>
<feature type="transmembrane region" description="Helical" evidence="9">
    <location>
        <begin position="21"/>
        <end position="39"/>
    </location>
</feature>
<dbReference type="GO" id="GO:0016020">
    <property type="term" value="C:membrane"/>
    <property type="evidence" value="ECO:0007669"/>
    <property type="project" value="UniProtKB-SubCell"/>
</dbReference>
<dbReference type="GO" id="GO:0004984">
    <property type="term" value="F:olfactory receptor activity"/>
    <property type="evidence" value="ECO:0007669"/>
    <property type="project" value="InterPro"/>
</dbReference>